<evidence type="ECO:0000256" key="7">
    <source>
        <dbReference type="ARBA" id="ARBA00023212"/>
    </source>
</evidence>
<feature type="region of interest" description="Disordered" evidence="10">
    <location>
        <begin position="1"/>
        <end position="81"/>
    </location>
</feature>
<dbReference type="CTD" id="6757226"/>
<feature type="region of interest" description="Disordered" evidence="10">
    <location>
        <begin position="565"/>
        <end position="596"/>
    </location>
</feature>
<comment type="subcellular location">
    <subcellularLocation>
        <location evidence="1">Cytoplasm</location>
        <location evidence="1">Cytoskeleton</location>
        <location evidence="1">Microtubule organizing center</location>
        <location evidence="1">Centrosome</location>
        <location evidence="1">Centriole</location>
    </subcellularLocation>
    <subcellularLocation>
        <location evidence="2">Nucleus</location>
    </subcellularLocation>
</comment>
<protein>
    <recommendedName>
        <fullName evidence="4">Nuclear protein MDM1</fullName>
    </recommendedName>
</protein>
<evidence type="ECO:0000256" key="1">
    <source>
        <dbReference type="ARBA" id="ARBA00004114"/>
    </source>
</evidence>
<dbReference type="GO" id="GO:0005874">
    <property type="term" value="C:microtubule"/>
    <property type="evidence" value="ECO:0007669"/>
    <property type="project" value="UniProtKB-KW"/>
</dbReference>
<feature type="compositionally biased region" description="Polar residues" evidence="10">
    <location>
        <begin position="532"/>
        <end position="542"/>
    </location>
</feature>
<dbReference type="PANTHER" id="PTHR32078:SF1">
    <property type="entry name" value="NUCLEAR PROTEIN MDM1"/>
    <property type="match status" value="1"/>
</dbReference>
<dbReference type="PANTHER" id="PTHR32078">
    <property type="entry name" value="NUCLEAR PROTEIN MDM1"/>
    <property type="match status" value="1"/>
</dbReference>
<dbReference type="KEGG" id="tad:TRIADDRAFT_60017"/>
<feature type="compositionally biased region" description="Polar residues" evidence="10">
    <location>
        <begin position="506"/>
        <end position="525"/>
    </location>
</feature>
<feature type="compositionally biased region" description="Polar residues" evidence="10">
    <location>
        <begin position="352"/>
        <end position="362"/>
    </location>
</feature>
<dbReference type="GeneID" id="6757226"/>
<feature type="region of interest" description="Disordered" evidence="10">
    <location>
        <begin position="156"/>
        <end position="212"/>
    </location>
</feature>
<feature type="region of interest" description="Disordered" evidence="10">
    <location>
        <begin position="476"/>
        <end position="553"/>
    </location>
</feature>
<dbReference type="PhylomeDB" id="B3S729"/>
<feature type="compositionally biased region" description="Polar residues" evidence="10">
    <location>
        <begin position="19"/>
        <end position="31"/>
    </location>
</feature>
<keyword evidence="6" id="KW-0493">Microtubule</keyword>
<sequence length="596" mass="68128">MPVRFENQAANFQDRPTVEKSSTAGIPSEESSTAREPPLQRKKRVTIQHPDSAGESLKYQEANNKINQARPYTAPDDTPQSLVQEVRQKAAIKDEDKIGSKALQYKAGLRPTNPPRLAYGKSEYQRQYDWKKLPERASPIIAADNTIFKSSTDIAPVKVDMGPRPNVKSEYQRQYQDWRQSMQQSTKPAAQDQSSRLARPSRSIDERSESSLDTTKSILDGDYYNKKEKSEDIKASGYKDKISDYMERLEQSENPDRPFFPHRRRNYLLTYFYDLYIQDDDNSPVISPDGTPSWYKQILELREKVQLFRERSQQGTFFTRKNLLVMEMAQEDLWEPASDTSRSGRENRTTNERGSYSTTSKKVSQVQQLPPSQPKEAWTVEANENETEESNKADEDYDDEETLSERPGNGNIEAGQGNGNDQFEKLGSNTIVERRNPIDNKAYEPKNGLNKEYKGNLKNVDTYSKAKTTVGFANHKNEATKENRNLTSDSNIRPPKSSNLRRKFGQNATTIVKRNENGNVAGNENSTDRGYYSNSHRNTGDNNPHDGNIAEISDRISKLKNRLLDDRESVSSMASSYASDVLERSKQRKENFWGRK</sequence>
<feature type="compositionally biased region" description="Low complexity" evidence="10">
    <location>
        <begin position="570"/>
        <end position="579"/>
    </location>
</feature>
<evidence type="ECO:0000256" key="5">
    <source>
        <dbReference type="ARBA" id="ARBA00022490"/>
    </source>
</evidence>
<evidence type="ECO:0000256" key="8">
    <source>
        <dbReference type="ARBA" id="ARBA00023242"/>
    </source>
</evidence>
<dbReference type="AlphaFoldDB" id="B3S729"/>
<dbReference type="InParanoid" id="B3S729"/>
<feature type="region of interest" description="Disordered" evidence="10">
    <location>
        <begin position="334"/>
        <end position="424"/>
    </location>
</feature>
<comment type="function">
    <text evidence="9">Microtubule-binding protein that negatively regulates centriole duplication. Binds to and stabilizes microtubules.</text>
</comment>
<evidence type="ECO:0000256" key="9">
    <source>
        <dbReference type="ARBA" id="ARBA00045771"/>
    </source>
</evidence>
<name>B3S729_TRIAD</name>
<keyword evidence="7" id="KW-0206">Cytoskeleton</keyword>
<dbReference type="STRING" id="10228.B3S729"/>
<keyword evidence="12" id="KW-1185">Reference proteome</keyword>
<reference evidence="11 12" key="1">
    <citation type="journal article" date="2008" name="Nature">
        <title>The Trichoplax genome and the nature of placozoans.</title>
        <authorList>
            <person name="Srivastava M."/>
            <person name="Begovic E."/>
            <person name="Chapman J."/>
            <person name="Putnam N.H."/>
            <person name="Hellsten U."/>
            <person name="Kawashima T."/>
            <person name="Kuo A."/>
            <person name="Mitros T."/>
            <person name="Salamov A."/>
            <person name="Carpenter M.L."/>
            <person name="Signorovitch A.Y."/>
            <person name="Moreno M.A."/>
            <person name="Kamm K."/>
            <person name="Grimwood J."/>
            <person name="Schmutz J."/>
            <person name="Shapiro H."/>
            <person name="Grigoriev I.V."/>
            <person name="Buss L.W."/>
            <person name="Schierwater B."/>
            <person name="Dellaporta S.L."/>
            <person name="Rokhsar D.S."/>
        </authorList>
    </citation>
    <scope>NUCLEOTIDE SEQUENCE [LARGE SCALE GENOMIC DNA]</scope>
    <source>
        <strain evidence="11 12">Grell-BS-1999</strain>
    </source>
</reference>
<proteinExistence type="inferred from homology"/>
<dbReference type="GO" id="GO:0008017">
    <property type="term" value="F:microtubule binding"/>
    <property type="evidence" value="ECO:0007669"/>
    <property type="project" value="InterPro"/>
</dbReference>
<keyword evidence="8" id="KW-0539">Nucleus</keyword>
<comment type="similarity">
    <text evidence="3">Belongs to the MDM1 family.</text>
</comment>
<dbReference type="Proteomes" id="UP000009022">
    <property type="component" value="Unassembled WGS sequence"/>
</dbReference>
<dbReference type="OrthoDB" id="9999940at2759"/>
<dbReference type="HOGENOM" id="CLU_458095_0_0_1"/>
<evidence type="ECO:0000256" key="6">
    <source>
        <dbReference type="ARBA" id="ARBA00022701"/>
    </source>
</evidence>
<evidence type="ECO:0000256" key="10">
    <source>
        <dbReference type="SAM" id="MobiDB-lite"/>
    </source>
</evidence>
<feature type="compositionally biased region" description="Polar residues" evidence="10">
    <location>
        <begin position="172"/>
        <end position="196"/>
    </location>
</feature>
<dbReference type="GO" id="GO:0046600">
    <property type="term" value="P:negative regulation of centriole replication"/>
    <property type="evidence" value="ECO:0007669"/>
    <property type="project" value="InterPro"/>
</dbReference>
<evidence type="ECO:0000256" key="4">
    <source>
        <dbReference type="ARBA" id="ARBA00013508"/>
    </source>
</evidence>
<gene>
    <name evidence="11" type="ORF">TRIADDRAFT_60017</name>
</gene>
<dbReference type="RefSeq" id="XP_002116097.1">
    <property type="nucleotide sequence ID" value="XM_002116061.1"/>
</dbReference>
<dbReference type="Pfam" id="PF15501">
    <property type="entry name" value="MDM1"/>
    <property type="match status" value="1"/>
</dbReference>
<evidence type="ECO:0000313" key="12">
    <source>
        <dbReference type="Proteomes" id="UP000009022"/>
    </source>
</evidence>
<evidence type="ECO:0000256" key="3">
    <source>
        <dbReference type="ARBA" id="ARBA00010494"/>
    </source>
</evidence>
<evidence type="ECO:0000313" key="11">
    <source>
        <dbReference type="EMBL" id="EDV21497.1"/>
    </source>
</evidence>
<keyword evidence="5" id="KW-0963">Cytoplasm</keyword>
<dbReference type="EMBL" id="DS985253">
    <property type="protein sequence ID" value="EDV21497.1"/>
    <property type="molecule type" value="Genomic_DNA"/>
</dbReference>
<feature type="compositionally biased region" description="Basic and acidic residues" evidence="10">
    <location>
        <begin position="342"/>
        <end position="351"/>
    </location>
</feature>
<feature type="compositionally biased region" description="Basic and acidic residues" evidence="10">
    <location>
        <begin position="581"/>
        <end position="596"/>
    </location>
</feature>
<dbReference type="GO" id="GO:0005634">
    <property type="term" value="C:nucleus"/>
    <property type="evidence" value="ECO:0007669"/>
    <property type="project" value="UniProtKB-SubCell"/>
</dbReference>
<evidence type="ECO:0000256" key="2">
    <source>
        <dbReference type="ARBA" id="ARBA00004123"/>
    </source>
</evidence>
<dbReference type="InterPro" id="IPR029136">
    <property type="entry name" value="MDM1"/>
</dbReference>
<accession>B3S729</accession>
<dbReference type="GO" id="GO:0005814">
    <property type="term" value="C:centriole"/>
    <property type="evidence" value="ECO:0007669"/>
    <property type="project" value="UniProtKB-SubCell"/>
</dbReference>
<organism evidence="11 12">
    <name type="scientific">Trichoplax adhaerens</name>
    <name type="common">Trichoplax reptans</name>
    <dbReference type="NCBI Taxonomy" id="10228"/>
    <lineage>
        <taxon>Eukaryota</taxon>
        <taxon>Metazoa</taxon>
        <taxon>Placozoa</taxon>
        <taxon>Uniplacotomia</taxon>
        <taxon>Trichoplacea</taxon>
        <taxon>Trichoplacidae</taxon>
        <taxon>Trichoplax</taxon>
    </lineage>
</organism>